<feature type="transmembrane region" description="Helical" evidence="5">
    <location>
        <begin position="155"/>
        <end position="172"/>
    </location>
</feature>
<reference evidence="7 8" key="1">
    <citation type="submission" date="2011-10" db="EMBL/GenBank/DDBJ databases">
        <authorList>
            <person name="Genoscope - CEA"/>
        </authorList>
    </citation>
    <scope>NUCLEOTIDE SEQUENCE [LARGE SCALE GENOMIC DNA]</scope>
    <source>
        <strain evidence="7 8">RCC 1105</strain>
    </source>
</reference>
<dbReference type="KEGG" id="bpg:Bathy04g04170"/>
<feature type="transmembrane region" description="Helical" evidence="5">
    <location>
        <begin position="251"/>
        <end position="271"/>
    </location>
</feature>
<evidence type="ECO:0000259" key="6">
    <source>
        <dbReference type="Pfam" id="PF03151"/>
    </source>
</evidence>
<keyword evidence="2 5" id="KW-0812">Transmembrane</keyword>
<evidence type="ECO:0000256" key="1">
    <source>
        <dbReference type="ARBA" id="ARBA00004141"/>
    </source>
</evidence>
<dbReference type="Pfam" id="PF03151">
    <property type="entry name" value="TPT"/>
    <property type="match status" value="1"/>
</dbReference>
<dbReference type="PANTHER" id="PTHR11132">
    <property type="entry name" value="SOLUTE CARRIER FAMILY 35"/>
    <property type="match status" value="1"/>
</dbReference>
<dbReference type="EMBL" id="FO082275">
    <property type="protein sequence ID" value="CCO16026.1"/>
    <property type="molecule type" value="Genomic_DNA"/>
</dbReference>
<gene>
    <name evidence="7" type="ORF">Bathy04g04170</name>
</gene>
<name>K8EDE6_9CHLO</name>
<proteinExistence type="predicted"/>
<dbReference type="RefSeq" id="XP_007513501.1">
    <property type="nucleotide sequence ID" value="XM_007513439.1"/>
</dbReference>
<dbReference type="AlphaFoldDB" id="K8EDE6"/>
<dbReference type="GO" id="GO:0016020">
    <property type="term" value="C:membrane"/>
    <property type="evidence" value="ECO:0007669"/>
    <property type="project" value="UniProtKB-SubCell"/>
</dbReference>
<feature type="transmembrane region" description="Helical" evidence="5">
    <location>
        <begin position="102"/>
        <end position="121"/>
    </location>
</feature>
<comment type="subcellular location">
    <subcellularLocation>
        <location evidence="1">Membrane</location>
        <topology evidence="1">Multi-pass membrane protein</topology>
    </subcellularLocation>
</comment>
<protein>
    <recommendedName>
        <fullName evidence="6">Sugar phosphate transporter domain-containing protein</fullName>
    </recommendedName>
</protein>
<feature type="transmembrane region" description="Helical" evidence="5">
    <location>
        <begin position="278"/>
        <end position="297"/>
    </location>
</feature>
<feature type="transmembrane region" description="Helical" evidence="5">
    <location>
        <begin position="211"/>
        <end position="231"/>
    </location>
</feature>
<evidence type="ECO:0000313" key="7">
    <source>
        <dbReference type="EMBL" id="CCO16026.1"/>
    </source>
</evidence>
<sequence length="352" mass="37730">MAPMGKTAVDALAWSLNIFSSVAIVMVNKQLMSSTGYGFRFATTLCGLHFFCTAFINLCVKREKSSASSSGDASASQTGLSEKLMESEQQQQQQQKLPLKDLVFYVVVANMSIIGLNVSLMLNTIGFYQVCKLAQIPTMCILEASFLNKKFSRKVVQAIIVVLAGVAVATVSDVEMNVTGTVAASVGVLSTSAQQILVGHLQKKHNVTSNFLLAKTSLWMAASMLVFGPIMDTLVTGGENVFEYEWTSGSLMFLAVSCGFAVLVNISQYLCIGRFSAVSFQVIGHVKTVLVFLFGFICFNAPITSKNIAGCALAVVGMIYYTQAMNKQKEDEAKGVGMIHSGSSSANLSAKV</sequence>
<evidence type="ECO:0000256" key="5">
    <source>
        <dbReference type="SAM" id="Phobius"/>
    </source>
</evidence>
<dbReference type="InterPro" id="IPR004853">
    <property type="entry name" value="Sugar_P_trans_dom"/>
</dbReference>
<evidence type="ECO:0000256" key="4">
    <source>
        <dbReference type="ARBA" id="ARBA00023136"/>
    </source>
</evidence>
<keyword evidence="3 5" id="KW-1133">Transmembrane helix</keyword>
<feature type="transmembrane region" description="Helical" evidence="5">
    <location>
        <begin position="7"/>
        <end position="27"/>
    </location>
</feature>
<feature type="transmembrane region" description="Helical" evidence="5">
    <location>
        <begin position="303"/>
        <end position="321"/>
    </location>
</feature>
<dbReference type="Proteomes" id="UP000198341">
    <property type="component" value="Chromosome 4"/>
</dbReference>
<feature type="transmembrane region" description="Helical" evidence="5">
    <location>
        <begin position="39"/>
        <end position="60"/>
    </location>
</feature>
<evidence type="ECO:0000313" key="8">
    <source>
        <dbReference type="Proteomes" id="UP000198341"/>
    </source>
</evidence>
<dbReference type="OrthoDB" id="5547497at2759"/>
<dbReference type="eggNOG" id="KOG1441">
    <property type="taxonomic scope" value="Eukaryota"/>
</dbReference>
<accession>K8EDE6</accession>
<evidence type="ECO:0000256" key="2">
    <source>
        <dbReference type="ARBA" id="ARBA00022692"/>
    </source>
</evidence>
<evidence type="ECO:0000256" key="3">
    <source>
        <dbReference type="ARBA" id="ARBA00022989"/>
    </source>
</evidence>
<feature type="domain" description="Sugar phosphate transporter" evidence="6">
    <location>
        <begin position="22"/>
        <end position="321"/>
    </location>
</feature>
<dbReference type="GeneID" id="19016443"/>
<organism evidence="7 8">
    <name type="scientific">Bathycoccus prasinos</name>
    <dbReference type="NCBI Taxonomy" id="41875"/>
    <lineage>
        <taxon>Eukaryota</taxon>
        <taxon>Viridiplantae</taxon>
        <taxon>Chlorophyta</taxon>
        <taxon>Mamiellophyceae</taxon>
        <taxon>Mamiellales</taxon>
        <taxon>Bathycoccaceae</taxon>
        <taxon>Bathycoccus</taxon>
    </lineage>
</organism>
<keyword evidence="4 5" id="KW-0472">Membrane</keyword>
<dbReference type="InterPro" id="IPR050186">
    <property type="entry name" value="TPT_transporter"/>
</dbReference>
<keyword evidence="8" id="KW-1185">Reference proteome</keyword>